<dbReference type="Proteomes" id="UP000054010">
    <property type="component" value="Unassembled WGS sequence"/>
</dbReference>
<dbReference type="STRING" id="765420.OSCT_1546"/>
<dbReference type="HOGENOM" id="CLU_037624_0_0_0"/>
<organism evidence="2 3">
    <name type="scientific">Oscillochloris trichoides DG-6</name>
    <dbReference type="NCBI Taxonomy" id="765420"/>
    <lineage>
        <taxon>Bacteria</taxon>
        <taxon>Bacillati</taxon>
        <taxon>Chloroflexota</taxon>
        <taxon>Chloroflexia</taxon>
        <taxon>Chloroflexales</taxon>
        <taxon>Chloroflexineae</taxon>
        <taxon>Oscillochloridaceae</taxon>
        <taxon>Oscillochloris</taxon>
    </lineage>
</organism>
<comment type="caution">
    <text evidence="2">The sequence shown here is derived from an EMBL/GenBank/DDBJ whole genome shotgun (WGS) entry which is preliminary data.</text>
</comment>
<keyword evidence="3" id="KW-1185">Reference proteome</keyword>
<feature type="compositionally biased region" description="Pro residues" evidence="1">
    <location>
        <begin position="405"/>
        <end position="422"/>
    </location>
</feature>
<dbReference type="AlphaFoldDB" id="E1IDZ5"/>
<evidence type="ECO:0000313" key="2">
    <source>
        <dbReference type="EMBL" id="EFO80606.1"/>
    </source>
</evidence>
<evidence type="ECO:0000313" key="3">
    <source>
        <dbReference type="Proteomes" id="UP000054010"/>
    </source>
</evidence>
<name>E1IDZ5_9CHLR</name>
<reference evidence="2 3" key="1">
    <citation type="journal article" date="2011" name="J. Bacteriol.">
        <title>Draft genome sequence of the anoxygenic filamentous phototrophic bacterium Oscillochloris trichoides subsp. DG-6.</title>
        <authorList>
            <person name="Kuznetsov B.B."/>
            <person name="Ivanovsky R.N."/>
            <person name="Keppen O.I."/>
            <person name="Sukhacheva M.V."/>
            <person name="Bumazhkin B.K."/>
            <person name="Patutina E.O."/>
            <person name="Beletsky A.V."/>
            <person name="Mardanov A.V."/>
            <person name="Baslerov R.V."/>
            <person name="Panteleeva A.N."/>
            <person name="Kolganova T.V."/>
            <person name="Ravin N.V."/>
            <person name="Skryabin K.G."/>
        </authorList>
    </citation>
    <scope>NUCLEOTIDE SEQUENCE [LARGE SCALE GENOMIC DNA]</scope>
    <source>
        <strain evidence="2 3">DG-6</strain>
    </source>
</reference>
<protein>
    <recommendedName>
        <fullName evidence="4">IPT/TIG domain-containing protein</fullName>
    </recommendedName>
</protein>
<evidence type="ECO:0000256" key="1">
    <source>
        <dbReference type="SAM" id="MobiDB-lite"/>
    </source>
</evidence>
<accession>E1IDZ5</accession>
<dbReference type="eggNOG" id="ENOG5030SPB">
    <property type="taxonomic scope" value="Bacteria"/>
</dbReference>
<gene>
    <name evidence="2" type="ORF">OSCT_1546</name>
</gene>
<proteinExistence type="predicted"/>
<dbReference type="EMBL" id="ADVR01000048">
    <property type="protein sequence ID" value="EFO80606.1"/>
    <property type="molecule type" value="Genomic_DNA"/>
</dbReference>
<sequence>MTFGIFAYRTSAINVGALMYVQGTTTGVCQQTGMTVPAGYQGSNFSLELQQFWPNEPVSISFTFPDGRVLSPVVTSISDNNSLQDPVTTLMYNGVEIPINGLDGVIDMPANFPWISQTTVGGDYHYPFSVTNKWPFGCYGFTAHGLWSNRQVGTNFVILPKVEPTPNPGQATLIIEDNTTGDPSSLQGAYVNIFGRGFVANELISIWITAPDGVVFSFPYQPVTSNIGSFAVPFQFNANHPIGNYGFTALGNSSGYQVIARFYLGPRTSQQTGWSQLRVAYPAARNGAQGTLFEVQGKRFNPYERVDIWMTLPDNSVRGLPSQYADANGEFFADIYLDERLPIGEYDFTAKGASSGNLTIATFNLTSGGVTVPVPGPGETVNATPAPEVLYSNDAVETGTDETLGPPPDETAPLPDPAAPIF</sequence>
<feature type="region of interest" description="Disordered" evidence="1">
    <location>
        <begin position="394"/>
        <end position="422"/>
    </location>
</feature>
<evidence type="ECO:0008006" key="4">
    <source>
        <dbReference type="Google" id="ProtNLM"/>
    </source>
</evidence>